<organism evidence="1 2">
    <name type="scientific">Paramuricea clavata</name>
    <name type="common">Red gorgonian</name>
    <name type="synonym">Violescent sea-whip</name>
    <dbReference type="NCBI Taxonomy" id="317549"/>
    <lineage>
        <taxon>Eukaryota</taxon>
        <taxon>Metazoa</taxon>
        <taxon>Cnidaria</taxon>
        <taxon>Anthozoa</taxon>
        <taxon>Octocorallia</taxon>
        <taxon>Malacalcyonacea</taxon>
        <taxon>Plexauridae</taxon>
        <taxon>Paramuricea</taxon>
    </lineage>
</organism>
<reference evidence="1" key="1">
    <citation type="submission" date="2020-04" db="EMBL/GenBank/DDBJ databases">
        <authorList>
            <person name="Alioto T."/>
            <person name="Alioto T."/>
            <person name="Gomez Garrido J."/>
        </authorList>
    </citation>
    <scope>NUCLEOTIDE SEQUENCE</scope>
    <source>
        <strain evidence="1">A484AB</strain>
    </source>
</reference>
<sequence>MLIEAAHAIASQNNRLSKSTYLLDESKNPNNMSMSYCTFSNIVEPDSVVEVGFESSNRLDKNNALVSGCASKSRADQVNRLKTERLEADLFLIIQGRTRKVSEMNDIIASLECKLKTTEATNDSLRQLINTIISNSKPNEFLPSNVPAVGDTQCLPSLEEQINYDLIHDPDAQNN</sequence>
<dbReference type="EMBL" id="CACRXK020019557">
    <property type="protein sequence ID" value="CAB4033790.1"/>
    <property type="molecule type" value="Genomic_DNA"/>
</dbReference>
<dbReference type="AlphaFoldDB" id="A0A6S7JWY9"/>
<evidence type="ECO:0000313" key="2">
    <source>
        <dbReference type="Proteomes" id="UP001152795"/>
    </source>
</evidence>
<gene>
    <name evidence="1" type="ORF">PACLA_8A058514</name>
</gene>
<accession>A0A6S7JWY9</accession>
<comment type="caution">
    <text evidence="1">The sequence shown here is derived from an EMBL/GenBank/DDBJ whole genome shotgun (WGS) entry which is preliminary data.</text>
</comment>
<name>A0A6S7JWY9_PARCT</name>
<protein>
    <submittedName>
        <fullName evidence="1">Uncharacterized protein</fullName>
    </submittedName>
</protein>
<keyword evidence="2" id="KW-1185">Reference proteome</keyword>
<proteinExistence type="predicted"/>
<dbReference type="Proteomes" id="UP001152795">
    <property type="component" value="Unassembled WGS sequence"/>
</dbReference>
<evidence type="ECO:0000313" key="1">
    <source>
        <dbReference type="EMBL" id="CAB4033790.1"/>
    </source>
</evidence>